<comment type="caution">
    <text evidence="2">The sequence shown here is derived from an EMBL/GenBank/DDBJ whole genome shotgun (WGS) entry which is preliminary data.</text>
</comment>
<evidence type="ECO:0000313" key="3">
    <source>
        <dbReference type="Proteomes" id="UP001596545"/>
    </source>
</evidence>
<proteinExistence type="predicted"/>
<dbReference type="AlphaFoldDB" id="A0ABD6AP23"/>
<dbReference type="NCBIfam" id="TIGR04088">
    <property type="entry name" value="cognate_SipW"/>
    <property type="match status" value="1"/>
</dbReference>
<feature type="compositionally biased region" description="Acidic residues" evidence="1">
    <location>
        <begin position="116"/>
        <end position="125"/>
    </location>
</feature>
<feature type="region of interest" description="Disordered" evidence="1">
    <location>
        <begin position="116"/>
        <end position="141"/>
    </location>
</feature>
<dbReference type="Proteomes" id="UP001596545">
    <property type="component" value="Unassembled WGS sequence"/>
</dbReference>
<dbReference type="RefSeq" id="WP_256409924.1">
    <property type="nucleotide sequence ID" value="NZ_JANHDN010000008.1"/>
</dbReference>
<keyword evidence="3" id="KW-1185">Reference proteome</keyword>
<sequence length="264" mass="27735">MLVGLGAVGVASAGAGLGTTAYFNDSETFENNTLTAGQLDLAVEYQTSYEQGSAGSGGDSGTINGNPTGYEYVIDDVKPGDSGRLVFCPQIVDNPAWLWVGTENGLTDYENGLTEPEAEVDDTDPADAGTVGSPNDGAGEGDLSEAILVTVSYCEFDDETESFETIRTLNNPEDYTLGDLAAELESGFLLDAGTDSGAYPASSEFGEQAGPCLCIDWNVPTSVENEIQTDAVTFDFSFHAEQERHNESPDSPFLTVPEGNSTAQ</sequence>
<organism evidence="2 3">
    <name type="scientific">Halorubrum rutilum</name>
    <dbReference type="NCBI Taxonomy" id="1364933"/>
    <lineage>
        <taxon>Archaea</taxon>
        <taxon>Methanobacteriati</taxon>
        <taxon>Methanobacteriota</taxon>
        <taxon>Stenosarchaea group</taxon>
        <taxon>Halobacteria</taxon>
        <taxon>Halobacteriales</taxon>
        <taxon>Haloferacaceae</taxon>
        <taxon>Halorubrum</taxon>
    </lineage>
</organism>
<accession>A0ABD6AP23</accession>
<dbReference type="EMBL" id="JBHTBL010000012">
    <property type="protein sequence ID" value="MFC7325782.1"/>
    <property type="molecule type" value="Genomic_DNA"/>
</dbReference>
<protein>
    <submittedName>
        <fullName evidence="2">SipW-dependent-type signal peptide-containing protein</fullName>
    </submittedName>
</protein>
<dbReference type="InterPro" id="IPR023833">
    <property type="entry name" value="Signal_pept_SipW-depend-type"/>
</dbReference>
<feature type="region of interest" description="Disordered" evidence="1">
    <location>
        <begin position="241"/>
        <end position="264"/>
    </location>
</feature>
<gene>
    <name evidence="2" type="ORF">ACFQMF_14510</name>
</gene>
<name>A0ABD6AP23_9EURY</name>
<evidence type="ECO:0000256" key="1">
    <source>
        <dbReference type="SAM" id="MobiDB-lite"/>
    </source>
</evidence>
<evidence type="ECO:0000313" key="2">
    <source>
        <dbReference type="EMBL" id="MFC7325782.1"/>
    </source>
</evidence>
<reference evidence="2 3" key="1">
    <citation type="journal article" date="2019" name="Int. J. Syst. Evol. Microbiol.">
        <title>The Global Catalogue of Microorganisms (GCM) 10K type strain sequencing project: providing services to taxonomists for standard genome sequencing and annotation.</title>
        <authorList>
            <consortium name="The Broad Institute Genomics Platform"/>
            <consortium name="The Broad Institute Genome Sequencing Center for Infectious Disease"/>
            <person name="Wu L."/>
            <person name="Ma J."/>
        </authorList>
    </citation>
    <scope>NUCLEOTIDE SEQUENCE [LARGE SCALE GENOMIC DNA]</scope>
    <source>
        <strain evidence="2 3">CGMCC 1.12554</strain>
    </source>
</reference>